<dbReference type="Proteomes" id="UP000250321">
    <property type="component" value="Unassembled WGS sequence"/>
</dbReference>
<sequence length="59" mass="6017">MFLSSSSTKPNQTRFVSLMGTEADAEVIAVEASAAKAAVAEASDVEAAVAKPPLGLHRS</sequence>
<accession>A0A314ZIV5</accession>
<name>A0A314ZIV5_PRUYE</name>
<keyword evidence="2" id="KW-1185">Reference proteome</keyword>
<protein>
    <submittedName>
        <fullName evidence="1">Uncharacterized protein</fullName>
    </submittedName>
</protein>
<evidence type="ECO:0000313" key="2">
    <source>
        <dbReference type="Proteomes" id="UP000250321"/>
    </source>
</evidence>
<evidence type="ECO:0000313" key="1">
    <source>
        <dbReference type="EMBL" id="PQQ18293.1"/>
    </source>
</evidence>
<reference evidence="1 2" key="1">
    <citation type="submission" date="2018-02" db="EMBL/GenBank/DDBJ databases">
        <title>Draft genome of wild Prunus yedoensis var. nudiflora.</title>
        <authorList>
            <person name="Baek S."/>
            <person name="Kim J.-H."/>
            <person name="Choi K."/>
            <person name="Kim G.-B."/>
            <person name="Cho A."/>
            <person name="Jang H."/>
            <person name="Shin C.-H."/>
            <person name="Yu H.-J."/>
            <person name="Mun J.-H."/>
        </authorList>
    </citation>
    <scope>NUCLEOTIDE SEQUENCE [LARGE SCALE GENOMIC DNA]</scope>
    <source>
        <strain evidence="2">cv. Jeju island</strain>
        <tissue evidence="1">Leaf</tissue>
    </source>
</reference>
<dbReference type="EMBL" id="PJQY01000113">
    <property type="protein sequence ID" value="PQQ18293.1"/>
    <property type="molecule type" value="Genomic_DNA"/>
</dbReference>
<proteinExistence type="predicted"/>
<dbReference type="AlphaFoldDB" id="A0A314ZIV5"/>
<comment type="caution">
    <text evidence="1">The sequence shown here is derived from an EMBL/GenBank/DDBJ whole genome shotgun (WGS) entry which is preliminary data.</text>
</comment>
<organism evidence="1 2">
    <name type="scientific">Prunus yedoensis var. nudiflora</name>
    <dbReference type="NCBI Taxonomy" id="2094558"/>
    <lineage>
        <taxon>Eukaryota</taxon>
        <taxon>Viridiplantae</taxon>
        <taxon>Streptophyta</taxon>
        <taxon>Embryophyta</taxon>
        <taxon>Tracheophyta</taxon>
        <taxon>Spermatophyta</taxon>
        <taxon>Magnoliopsida</taxon>
        <taxon>eudicotyledons</taxon>
        <taxon>Gunneridae</taxon>
        <taxon>Pentapetalae</taxon>
        <taxon>rosids</taxon>
        <taxon>fabids</taxon>
        <taxon>Rosales</taxon>
        <taxon>Rosaceae</taxon>
        <taxon>Amygdaloideae</taxon>
        <taxon>Amygdaleae</taxon>
        <taxon>Prunus</taxon>
    </lineage>
</organism>
<gene>
    <name evidence="1" type="ORF">Pyn_39113</name>
</gene>